<dbReference type="SUPFAM" id="SSF55874">
    <property type="entry name" value="ATPase domain of HSP90 chaperone/DNA topoisomerase II/histidine kinase"/>
    <property type="match status" value="1"/>
</dbReference>
<dbReference type="InterPro" id="IPR052162">
    <property type="entry name" value="Sensor_kinase/Photoreceptor"/>
</dbReference>
<dbReference type="Proteomes" id="UP001595998">
    <property type="component" value="Unassembled WGS sequence"/>
</dbReference>
<dbReference type="Gene3D" id="3.30.565.10">
    <property type="entry name" value="Histidine kinase-like ATPase, C-terminal domain"/>
    <property type="match status" value="1"/>
</dbReference>
<feature type="domain" description="Histidine kinase" evidence="6">
    <location>
        <begin position="612"/>
        <end position="826"/>
    </location>
</feature>
<dbReference type="Pfam" id="PF13185">
    <property type="entry name" value="GAF_2"/>
    <property type="match status" value="1"/>
</dbReference>
<dbReference type="SMART" id="SM00086">
    <property type="entry name" value="PAC"/>
    <property type="match status" value="1"/>
</dbReference>
<dbReference type="InterPro" id="IPR036890">
    <property type="entry name" value="HATPase_C_sf"/>
</dbReference>
<dbReference type="InterPro" id="IPR001610">
    <property type="entry name" value="PAC"/>
</dbReference>
<keyword evidence="10" id="KW-1185">Reference proteome</keyword>
<dbReference type="Pfam" id="PF01590">
    <property type="entry name" value="GAF"/>
    <property type="match status" value="1"/>
</dbReference>
<sequence>MTCPDELPFPSSLAALLQATPDSIFALDHDGVFTYANSSAAALVGLTPAALVGRHLKREFFHMQGARWPDMTRRARDSGLPVEYMTFNANLGRWLQVQVIPVSDGLVVQVRDVTALHRAEQLHQVTAALGTARTEQDVMRVVLEQAVPAVGAYRGAMLALSDDRQTLELQGEEGYGPEERERFRRLALSQDLPASRAAQEARPVFASMPNATRDFPDWNAVRSAATQSIAALPLTFAGEVQAVLVLSFDTPRRFDEAEQQFLTTLTGVGAQALERARLYDTEHRGRIRATVLAEAGTLLAASLNVEDTLDRLTALALEYVADWAAVYLPNEDGVARPVAVAHQDPDLIALLHAFVAQYPDDPESPGSPAWVMHTGQPFLLPTVPPGVIDAIEDPERRAAIVRMGFHSLIHVPLTVGERTVGVLGLASSSPERTYGPEDLRLAEALAARAALALENASLFETSQHNEQRYRSLVDATRQTVWTNTPDGQMLGVQPGWAALTGQTESEYQGYGWAQALHPDDRARSVVTWQEAVAHRATCTMQHRVRVADGSYRHFDVRAVPVLNADGTIREWVGVHTDVTSQVEAEAELERRVAERTEALARSNAELERFAYVASHDLQEPLRTITSLTELLERRYADTFDERGRTLLRMIIGGTLRMKTLLDDLLLYSRMGAERLTLEPVNTAEAVEQALEQLSDRLSESAGRMDYADLPVVCGNAFQLTQLFQNLLGNAIKFRRPGVVPEVQISATRAGAFWQFSVRDNGIGIDPAYFERIFVMFQRLHGREEYEGTGLGLAICQRVVERHGGRMWLESTPGEGSTFHFTLKALDACEPERLSPQGHRTALTRTGQH</sequence>
<dbReference type="SMART" id="SM00065">
    <property type="entry name" value="GAF"/>
    <property type="match status" value="2"/>
</dbReference>
<dbReference type="InterPro" id="IPR013655">
    <property type="entry name" value="PAS_fold_3"/>
</dbReference>
<dbReference type="NCBIfam" id="TIGR00229">
    <property type="entry name" value="sensory_box"/>
    <property type="match status" value="2"/>
</dbReference>
<evidence type="ECO:0000256" key="1">
    <source>
        <dbReference type="ARBA" id="ARBA00000085"/>
    </source>
</evidence>
<dbReference type="EMBL" id="JBHSEH010000004">
    <property type="protein sequence ID" value="MFC4424810.1"/>
    <property type="molecule type" value="Genomic_DNA"/>
</dbReference>
<dbReference type="PRINTS" id="PR00344">
    <property type="entry name" value="BCTRLSENSOR"/>
</dbReference>
<dbReference type="InterPro" id="IPR005467">
    <property type="entry name" value="His_kinase_dom"/>
</dbReference>
<dbReference type="PANTHER" id="PTHR43304">
    <property type="entry name" value="PHYTOCHROME-LIKE PROTEIN CPH1"/>
    <property type="match status" value="1"/>
</dbReference>
<dbReference type="SUPFAM" id="SSF55785">
    <property type="entry name" value="PYP-like sensor domain (PAS domain)"/>
    <property type="match status" value="2"/>
</dbReference>
<dbReference type="PANTHER" id="PTHR43304:SF1">
    <property type="entry name" value="PAC DOMAIN-CONTAINING PROTEIN"/>
    <property type="match status" value="1"/>
</dbReference>
<evidence type="ECO:0000256" key="4">
    <source>
        <dbReference type="ARBA" id="ARBA00022679"/>
    </source>
</evidence>
<evidence type="ECO:0000256" key="3">
    <source>
        <dbReference type="ARBA" id="ARBA00022553"/>
    </source>
</evidence>
<dbReference type="SMART" id="SM00388">
    <property type="entry name" value="HisKA"/>
    <property type="match status" value="1"/>
</dbReference>
<accession>A0ABV8XHE8</accession>
<evidence type="ECO:0000259" key="8">
    <source>
        <dbReference type="PROSITE" id="PS50113"/>
    </source>
</evidence>
<comment type="caution">
    <text evidence="9">The sequence shown here is derived from an EMBL/GenBank/DDBJ whole genome shotgun (WGS) entry which is preliminary data.</text>
</comment>
<evidence type="ECO:0000259" key="6">
    <source>
        <dbReference type="PROSITE" id="PS50109"/>
    </source>
</evidence>
<dbReference type="InterPro" id="IPR000700">
    <property type="entry name" value="PAS-assoc_C"/>
</dbReference>
<evidence type="ECO:0000256" key="5">
    <source>
        <dbReference type="ARBA" id="ARBA00022777"/>
    </source>
</evidence>
<dbReference type="EC" id="2.7.13.3" evidence="2"/>
<dbReference type="CDD" id="cd16921">
    <property type="entry name" value="HATPase_FilI-like"/>
    <property type="match status" value="1"/>
</dbReference>
<dbReference type="CDD" id="cd00082">
    <property type="entry name" value="HisKA"/>
    <property type="match status" value="1"/>
</dbReference>
<organism evidence="9 10">
    <name type="scientific">Deinococcus navajonensis</name>
    <dbReference type="NCBI Taxonomy" id="309884"/>
    <lineage>
        <taxon>Bacteria</taxon>
        <taxon>Thermotogati</taxon>
        <taxon>Deinococcota</taxon>
        <taxon>Deinococci</taxon>
        <taxon>Deinococcales</taxon>
        <taxon>Deinococcaceae</taxon>
        <taxon>Deinococcus</taxon>
    </lineage>
</organism>
<dbReference type="PROSITE" id="PS50112">
    <property type="entry name" value="PAS"/>
    <property type="match status" value="2"/>
</dbReference>
<protein>
    <recommendedName>
        <fullName evidence="2">histidine kinase</fullName>
        <ecNumber evidence="2">2.7.13.3</ecNumber>
    </recommendedName>
</protein>
<evidence type="ECO:0000259" key="7">
    <source>
        <dbReference type="PROSITE" id="PS50112"/>
    </source>
</evidence>
<dbReference type="InterPro" id="IPR013656">
    <property type="entry name" value="PAS_4"/>
</dbReference>
<dbReference type="SMART" id="SM00387">
    <property type="entry name" value="HATPase_c"/>
    <property type="match status" value="1"/>
</dbReference>
<dbReference type="Pfam" id="PF08447">
    <property type="entry name" value="PAS_3"/>
    <property type="match status" value="1"/>
</dbReference>
<dbReference type="CDD" id="cd00130">
    <property type="entry name" value="PAS"/>
    <property type="match status" value="2"/>
</dbReference>
<evidence type="ECO:0000256" key="2">
    <source>
        <dbReference type="ARBA" id="ARBA00012438"/>
    </source>
</evidence>
<dbReference type="Pfam" id="PF02518">
    <property type="entry name" value="HATPase_c"/>
    <property type="match status" value="1"/>
</dbReference>
<dbReference type="InterPro" id="IPR003594">
    <property type="entry name" value="HATPase_dom"/>
</dbReference>
<dbReference type="InterPro" id="IPR003018">
    <property type="entry name" value="GAF"/>
</dbReference>
<dbReference type="InterPro" id="IPR035965">
    <property type="entry name" value="PAS-like_dom_sf"/>
</dbReference>
<dbReference type="InterPro" id="IPR003661">
    <property type="entry name" value="HisK_dim/P_dom"/>
</dbReference>
<dbReference type="SUPFAM" id="SSF55781">
    <property type="entry name" value="GAF domain-like"/>
    <property type="match status" value="2"/>
</dbReference>
<keyword evidence="4" id="KW-0808">Transferase</keyword>
<dbReference type="Gene3D" id="1.10.287.130">
    <property type="match status" value="1"/>
</dbReference>
<feature type="domain" description="PAS" evidence="7">
    <location>
        <begin position="465"/>
        <end position="535"/>
    </location>
</feature>
<dbReference type="InterPro" id="IPR036097">
    <property type="entry name" value="HisK_dim/P_sf"/>
</dbReference>
<dbReference type="Gene3D" id="3.30.450.40">
    <property type="match status" value="2"/>
</dbReference>
<dbReference type="Gene3D" id="3.30.450.20">
    <property type="entry name" value="PAS domain"/>
    <property type="match status" value="2"/>
</dbReference>
<keyword evidence="3" id="KW-0597">Phosphoprotein</keyword>
<keyword evidence="5" id="KW-0418">Kinase</keyword>
<reference evidence="10" key="1">
    <citation type="journal article" date="2019" name="Int. J. Syst. Evol. Microbiol.">
        <title>The Global Catalogue of Microorganisms (GCM) 10K type strain sequencing project: providing services to taxonomists for standard genome sequencing and annotation.</title>
        <authorList>
            <consortium name="The Broad Institute Genomics Platform"/>
            <consortium name="The Broad Institute Genome Sequencing Center for Infectious Disease"/>
            <person name="Wu L."/>
            <person name="Ma J."/>
        </authorList>
    </citation>
    <scope>NUCLEOTIDE SEQUENCE [LARGE SCALE GENOMIC DNA]</scope>
    <source>
        <strain evidence="10">CCUG 56029</strain>
    </source>
</reference>
<feature type="domain" description="PAS" evidence="7">
    <location>
        <begin position="9"/>
        <end position="62"/>
    </location>
</feature>
<evidence type="ECO:0000313" key="10">
    <source>
        <dbReference type="Proteomes" id="UP001595998"/>
    </source>
</evidence>
<dbReference type="Pfam" id="PF00512">
    <property type="entry name" value="HisKA"/>
    <property type="match status" value="1"/>
</dbReference>
<dbReference type="Pfam" id="PF08448">
    <property type="entry name" value="PAS_4"/>
    <property type="match status" value="1"/>
</dbReference>
<dbReference type="SMART" id="SM00091">
    <property type="entry name" value="PAS"/>
    <property type="match status" value="2"/>
</dbReference>
<dbReference type="PROSITE" id="PS50113">
    <property type="entry name" value="PAC"/>
    <property type="match status" value="1"/>
</dbReference>
<dbReference type="SUPFAM" id="SSF47384">
    <property type="entry name" value="Homodimeric domain of signal transducing histidine kinase"/>
    <property type="match status" value="1"/>
</dbReference>
<dbReference type="InterPro" id="IPR004358">
    <property type="entry name" value="Sig_transdc_His_kin-like_C"/>
</dbReference>
<dbReference type="PROSITE" id="PS50109">
    <property type="entry name" value="HIS_KIN"/>
    <property type="match status" value="1"/>
</dbReference>
<gene>
    <name evidence="9" type="ORF">ACFOZ9_01210</name>
</gene>
<dbReference type="InterPro" id="IPR029016">
    <property type="entry name" value="GAF-like_dom_sf"/>
</dbReference>
<feature type="domain" description="PAC" evidence="8">
    <location>
        <begin position="538"/>
        <end position="590"/>
    </location>
</feature>
<proteinExistence type="predicted"/>
<name>A0ABV8XHE8_9DEIO</name>
<comment type="catalytic activity">
    <reaction evidence="1">
        <text>ATP + protein L-histidine = ADP + protein N-phospho-L-histidine.</text>
        <dbReference type="EC" id="2.7.13.3"/>
    </reaction>
</comment>
<dbReference type="InterPro" id="IPR000014">
    <property type="entry name" value="PAS"/>
</dbReference>
<dbReference type="RefSeq" id="WP_380035348.1">
    <property type="nucleotide sequence ID" value="NZ_JBHSEH010000004.1"/>
</dbReference>
<evidence type="ECO:0000313" key="9">
    <source>
        <dbReference type="EMBL" id="MFC4424810.1"/>
    </source>
</evidence>